<dbReference type="AlphaFoldDB" id="A0A7W2KY65"/>
<dbReference type="PANTHER" id="PTHR43433:SF3">
    <property type="entry name" value="NON-HEME CHLOROPEROXIDASE"/>
    <property type="match status" value="1"/>
</dbReference>
<proteinExistence type="inferred from homology"/>
<dbReference type="InterPro" id="IPR000073">
    <property type="entry name" value="AB_hydrolase_1"/>
</dbReference>
<evidence type="ECO:0000313" key="4">
    <source>
        <dbReference type="Proteomes" id="UP000553948"/>
    </source>
</evidence>
<dbReference type="Proteomes" id="UP000553948">
    <property type="component" value="Unassembled WGS sequence"/>
</dbReference>
<accession>A0A7W2KY65</accession>
<dbReference type="EMBL" id="JACGDG010000003">
    <property type="protein sequence ID" value="MBA6114948.1"/>
    <property type="molecule type" value="Genomic_DNA"/>
</dbReference>
<sequence length="276" mass="30428">MSYVSTKDGVQIFYKDWGPRDAQVIHFHHGWPLSADDWDAQLLFFLAHGFRVVAHDRRGHGRSSQVWDGHDMDHYADDAAAVVEHLGIQGAVHVGHSTGGGEVVRYMARYPDDKVAKAVLIAAVPPLMVKTPDNPGGLPKSVFDDFQVQVASNRAQFYRDVPSGPFYGYNRPGAKPAEGVIANWWRQGMIGSAKAHYDGIVAFSQTDFTQDLKNIRQPVLVMHGDDDQIVPYENAGPLSAKLLPNGTLKTYKGFPHGMPTTHADVINADLLAFIRS</sequence>
<evidence type="ECO:0000259" key="2">
    <source>
        <dbReference type="Pfam" id="PF00561"/>
    </source>
</evidence>
<evidence type="ECO:0000256" key="1">
    <source>
        <dbReference type="ARBA" id="ARBA00038128"/>
    </source>
</evidence>
<feature type="domain" description="AB hydrolase-1" evidence="2">
    <location>
        <begin position="25"/>
        <end position="256"/>
    </location>
</feature>
<keyword evidence="3" id="KW-0378">Hydrolase</keyword>
<evidence type="ECO:0000313" key="3">
    <source>
        <dbReference type="EMBL" id="MBA6114948.1"/>
    </source>
</evidence>
<dbReference type="PRINTS" id="PR00111">
    <property type="entry name" value="ABHYDROLASE"/>
</dbReference>
<dbReference type="GO" id="GO:0016787">
    <property type="term" value="F:hydrolase activity"/>
    <property type="evidence" value="ECO:0007669"/>
    <property type="project" value="UniProtKB-KW"/>
</dbReference>
<gene>
    <name evidence="3" type="ORF">H4C47_04280</name>
</gene>
<dbReference type="InterPro" id="IPR050471">
    <property type="entry name" value="AB_hydrolase"/>
</dbReference>
<dbReference type="InterPro" id="IPR029058">
    <property type="entry name" value="AB_hydrolase_fold"/>
</dbReference>
<comment type="caution">
    <text evidence="3">The sequence shown here is derived from an EMBL/GenBank/DDBJ whole genome shotgun (WGS) entry which is preliminary data.</text>
</comment>
<comment type="similarity">
    <text evidence="1">Belongs to the AB hydrolase superfamily. Bacterial non-heme haloperoxidase / perhydrolase family.</text>
</comment>
<reference evidence="3 4" key="1">
    <citation type="submission" date="2020-07" db="EMBL/GenBank/DDBJ databases">
        <title>Diversity of carbapenemase encoding genes among Pseudomonas putida group clinical isolates in a tertiary Brazilian hospital.</title>
        <authorList>
            <person name="Alberto-Lei F."/>
            <person name="Nodari C.S."/>
            <person name="Streling A.P."/>
            <person name="Paulino J.T."/>
            <person name="Bessa-Neto F.O."/>
            <person name="Cayo R."/>
            <person name="Gales A.C."/>
        </authorList>
    </citation>
    <scope>NUCLEOTIDE SEQUENCE [LARGE SCALE GENOMIC DNA]</scope>
    <source>
        <strain evidence="3 4">12464</strain>
    </source>
</reference>
<protein>
    <submittedName>
        <fullName evidence="3">Alpha/beta hydrolase</fullName>
    </submittedName>
</protein>
<dbReference type="RefSeq" id="WP_054901651.1">
    <property type="nucleotide sequence ID" value="NZ_CP060529.1"/>
</dbReference>
<dbReference type="FunFam" id="3.40.50.1820:FF:000205">
    <property type="entry name" value="Non-haem bromoperoxidase BPO-A2"/>
    <property type="match status" value="1"/>
</dbReference>
<dbReference type="SUPFAM" id="SSF53474">
    <property type="entry name" value="alpha/beta-Hydrolases"/>
    <property type="match status" value="1"/>
</dbReference>
<dbReference type="PANTHER" id="PTHR43433">
    <property type="entry name" value="HYDROLASE, ALPHA/BETA FOLD FAMILY PROTEIN"/>
    <property type="match status" value="1"/>
</dbReference>
<dbReference type="Gene3D" id="3.40.50.1820">
    <property type="entry name" value="alpha/beta hydrolase"/>
    <property type="match status" value="1"/>
</dbReference>
<organism evidence="3 4">
    <name type="scientific">Pseudomonas putida</name>
    <name type="common">Arthrobacter siderocapsulatus</name>
    <dbReference type="NCBI Taxonomy" id="303"/>
    <lineage>
        <taxon>Bacteria</taxon>
        <taxon>Pseudomonadati</taxon>
        <taxon>Pseudomonadota</taxon>
        <taxon>Gammaproteobacteria</taxon>
        <taxon>Pseudomonadales</taxon>
        <taxon>Pseudomonadaceae</taxon>
        <taxon>Pseudomonas</taxon>
    </lineage>
</organism>
<dbReference type="Pfam" id="PF00561">
    <property type="entry name" value="Abhydrolase_1"/>
    <property type="match status" value="1"/>
</dbReference>
<name>A0A7W2KY65_PSEPU</name>